<name>A0ABU3CQ11_9FLAO</name>
<feature type="non-terminal residue" evidence="1">
    <location>
        <position position="1"/>
    </location>
</feature>
<dbReference type="Proteomes" id="UP001245285">
    <property type="component" value="Unassembled WGS sequence"/>
</dbReference>
<dbReference type="EMBL" id="JAVRHO010000048">
    <property type="protein sequence ID" value="MDT0648435.1"/>
    <property type="molecule type" value="Genomic_DNA"/>
</dbReference>
<protein>
    <submittedName>
        <fullName evidence="1">Uncharacterized protein</fullName>
    </submittedName>
</protein>
<reference evidence="1 2" key="1">
    <citation type="submission" date="2023-09" db="EMBL/GenBank/DDBJ databases">
        <authorList>
            <person name="Rey-Velasco X."/>
        </authorList>
    </citation>
    <scope>NUCLEOTIDE SEQUENCE [LARGE SCALE GENOMIC DNA]</scope>
    <source>
        <strain evidence="1 2">F260</strain>
    </source>
</reference>
<organism evidence="1 2">
    <name type="scientific">Autumnicola lenta</name>
    <dbReference type="NCBI Taxonomy" id="3075593"/>
    <lineage>
        <taxon>Bacteria</taxon>
        <taxon>Pseudomonadati</taxon>
        <taxon>Bacteroidota</taxon>
        <taxon>Flavobacteriia</taxon>
        <taxon>Flavobacteriales</taxon>
        <taxon>Flavobacteriaceae</taxon>
        <taxon>Autumnicola</taxon>
    </lineage>
</organism>
<keyword evidence="2" id="KW-1185">Reference proteome</keyword>
<evidence type="ECO:0000313" key="1">
    <source>
        <dbReference type="EMBL" id="MDT0648435.1"/>
    </source>
</evidence>
<evidence type="ECO:0000313" key="2">
    <source>
        <dbReference type="Proteomes" id="UP001245285"/>
    </source>
</evidence>
<sequence>WDVVTHQMKRVIKFILVIVFFSNCSNSSDNRTFERTAVIYNGFEEKREEKFTANVGSKINLIYKYVSQTDSTKTVSIKVGEDSQLYFEPFEFIRSDRNGLKAENLSDDLFHYYELKDPVTDGTGPILFNEDYGLLAIYNVYGPTIIFLNDETLEMKNQILDSLNN</sequence>
<comment type="caution">
    <text evidence="1">The sequence shown here is derived from an EMBL/GenBank/DDBJ whole genome shotgun (WGS) entry which is preliminary data.</text>
</comment>
<accession>A0ABU3CQ11</accession>
<gene>
    <name evidence="1" type="ORF">RM545_17240</name>
</gene>
<proteinExistence type="predicted"/>
<dbReference type="RefSeq" id="WP_311496525.1">
    <property type="nucleotide sequence ID" value="NZ_JAVRHO010000048.1"/>
</dbReference>